<name>A0A2P6NE57_9EUKA</name>
<dbReference type="Pfam" id="PF00549">
    <property type="entry name" value="Ligase_CoA"/>
    <property type="match status" value="1"/>
</dbReference>
<keyword evidence="7" id="KW-0067">ATP-binding</keyword>
<dbReference type="OrthoDB" id="1552at2759"/>
<evidence type="ECO:0000256" key="2">
    <source>
        <dbReference type="ARBA" id="ARBA00022532"/>
    </source>
</evidence>
<reference evidence="11 12" key="1">
    <citation type="journal article" date="2018" name="Genome Biol. Evol.">
        <title>Multiple Roots of Fruiting Body Formation in Amoebozoa.</title>
        <authorList>
            <person name="Hillmann F."/>
            <person name="Forbes G."/>
            <person name="Novohradska S."/>
            <person name="Ferling I."/>
            <person name="Riege K."/>
            <person name="Groth M."/>
            <person name="Westermann M."/>
            <person name="Marz M."/>
            <person name="Spaller T."/>
            <person name="Winckler T."/>
            <person name="Schaap P."/>
            <person name="Glockner G."/>
        </authorList>
    </citation>
    <scope>NUCLEOTIDE SEQUENCE [LARGE SCALE GENOMIC DNA]</scope>
    <source>
        <strain evidence="11 12">Jena</strain>
    </source>
</reference>
<dbReference type="SUPFAM" id="SSF56059">
    <property type="entry name" value="Glutathione synthetase ATP-binding domain-like"/>
    <property type="match status" value="1"/>
</dbReference>
<dbReference type="InterPro" id="IPR005809">
    <property type="entry name" value="Succ_CoA_ligase-like_bsu"/>
</dbReference>
<dbReference type="GO" id="GO:0006104">
    <property type="term" value="P:succinyl-CoA metabolic process"/>
    <property type="evidence" value="ECO:0007669"/>
    <property type="project" value="TreeGrafter"/>
</dbReference>
<dbReference type="GO" id="GO:0000287">
    <property type="term" value="F:magnesium ion binding"/>
    <property type="evidence" value="ECO:0007669"/>
    <property type="project" value="UniProtKB-UniRule"/>
</dbReference>
<dbReference type="GO" id="GO:0005739">
    <property type="term" value="C:mitochondrion"/>
    <property type="evidence" value="ECO:0007669"/>
    <property type="project" value="UniProtKB-SubCell"/>
</dbReference>
<comment type="caution">
    <text evidence="11">The sequence shown here is derived from an EMBL/GenBank/DDBJ whole genome shotgun (WGS) entry which is preliminary data.</text>
</comment>
<sequence length="434" mass="47158">MLSSRLSSISLSLKNASRATPVRHLNIHEYQSKSLMDKYGINTQKWRLATSPEEAEKGAKELNAKELVVKSQIHAGGRGKGVFDNGFKGGVHLCKTANEAKDLTSKMLGHKLKTKQTTGDGKCTDIHHTLTSLGVLVNRVMIAESLDFSSANEKYFAIVMDRAAQGPVMVASPQGGMDIEQVAHDTPHLIYKENVDINTGVQPEQTKRLAEKLGFSKEKIPEAQEQMKRLYDLFINADATQVEINPLVEADGGKGIYCVDAKINFDDNAAWRQKEIFSWRDPAEEDPREVEASKFDLNYIGMDGDIGCMVNGAGLAMATMDIIKLEGGSPANFLDVGGGANAKQITEAFKIISSDPQVKVILVNIFGGIMKCDTIASGIVEALKQVSIKQPIVVRLAGTNVELGKQILAESKFNVTTASDLDEAARYSVKALSS</sequence>
<dbReference type="PANTHER" id="PTHR11815">
    <property type="entry name" value="SUCCINYL-COA SYNTHETASE BETA CHAIN"/>
    <property type="match status" value="1"/>
</dbReference>
<keyword evidence="4 7" id="KW-0479">Metal-binding</keyword>
<dbReference type="InterPro" id="IPR017866">
    <property type="entry name" value="Succ-CoA_synthase_bsu_CS"/>
</dbReference>
<comment type="cofactor">
    <cofactor evidence="7">
        <name>Mg(2+)</name>
        <dbReference type="ChEBI" id="CHEBI:18420"/>
    </cofactor>
    <text evidence="7">Binds 1 Mg(2+) ion per subunit.</text>
</comment>
<comment type="similarity">
    <text evidence="7 8">Belongs to the succinate/malate CoA ligase beta subunit family.</text>
</comment>
<keyword evidence="5 7" id="KW-0547">Nucleotide-binding</keyword>
<evidence type="ECO:0000256" key="6">
    <source>
        <dbReference type="ARBA" id="ARBA00022842"/>
    </source>
</evidence>
<evidence type="ECO:0000256" key="7">
    <source>
        <dbReference type="HAMAP-Rule" id="MF_03219"/>
    </source>
</evidence>
<dbReference type="NCBIfam" id="NF001913">
    <property type="entry name" value="PRK00696.1"/>
    <property type="match status" value="1"/>
</dbReference>
<dbReference type="EMBL" id="MDYQ01000107">
    <property type="protein sequence ID" value="PRP82248.1"/>
    <property type="molecule type" value="Genomic_DNA"/>
</dbReference>
<evidence type="ECO:0000256" key="4">
    <source>
        <dbReference type="ARBA" id="ARBA00022723"/>
    </source>
</evidence>
<dbReference type="Pfam" id="PF08442">
    <property type="entry name" value="ATP-grasp_2"/>
    <property type="match status" value="1"/>
</dbReference>
<dbReference type="FunFam" id="3.30.1490.20:FF:000002">
    <property type="entry name" value="Succinate--CoA ligase [ADP-forming] subunit beta"/>
    <property type="match status" value="1"/>
</dbReference>
<keyword evidence="2 7" id="KW-0816">Tricarboxylic acid cycle</keyword>
<feature type="binding site" evidence="7">
    <location>
        <begin position="77"/>
        <end position="79"/>
    </location>
    <ligand>
        <name>ATP</name>
        <dbReference type="ChEBI" id="CHEBI:30616"/>
    </ligand>
</feature>
<organism evidence="11 12">
    <name type="scientific">Planoprotostelium fungivorum</name>
    <dbReference type="NCBI Taxonomy" id="1890364"/>
    <lineage>
        <taxon>Eukaryota</taxon>
        <taxon>Amoebozoa</taxon>
        <taxon>Evosea</taxon>
        <taxon>Variosea</taxon>
        <taxon>Cavosteliida</taxon>
        <taxon>Cavosteliaceae</taxon>
        <taxon>Planoprotostelium</taxon>
    </lineage>
</organism>
<feature type="binding site" evidence="7">
    <location>
        <position position="245"/>
    </location>
    <ligand>
        <name>Mg(2+)</name>
        <dbReference type="ChEBI" id="CHEBI:18420"/>
    </ligand>
</feature>
<dbReference type="GO" id="GO:0042709">
    <property type="term" value="C:succinate-CoA ligase complex"/>
    <property type="evidence" value="ECO:0007669"/>
    <property type="project" value="UniProtKB-ARBA"/>
</dbReference>
<dbReference type="SUPFAM" id="SSF52210">
    <property type="entry name" value="Succinyl-CoA synthetase domains"/>
    <property type="match status" value="1"/>
</dbReference>
<evidence type="ECO:0000259" key="9">
    <source>
        <dbReference type="Pfam" id="PF00549"/>
    </source>
</evidence>
<dbReference type="GO" id="GO:0004776">
    <property type="term" value="F:succinate-CoA ligase (GDP-forming) activity"/>
    <property type="evidence" value="ECO:0007669"/>
    <property type="project" value="TreeGrafter"/>
</dbReference>
<dbReference type="EC" id="6.2.1.5" evidence="7"/>
<dbReference type="HAMAP" id="MF_00558">
    <property type="entry name" value="Succ_CoA_beta"/>
    <property type="match status" value="1"/>
</dbReference>
<dbReference type="InterPro" id="IPR005811">
    <property type="entry name" value="SUCC_ACL_C"/>
</dbReference>
<dbReference type="GO" id="GO:0006099">
    <property type="term" value="P:tricarboxylic acid cycle"/>
    <property type="evidence" value="ECO:0007669"/>
    <property type="project" value="UniProtKB-UniRule"/>
</dbReference>
<keyword evidence="7" id="KW-0496">Mitochondrion</keyword>
<evidence type="ECO:0000313" key="12">
    <source>
        <dbReference type="Proteomes" id="UP000241769"/>
    </source>
</evidence>
<feature type="domain" description="ATP-grasp fold succinyl-CoA synthetase-type" evidence="10">
    <location>
        <begin position="26"/>
        <end position="249"/>
    </location>
</feature>
<comment type="catalytic activity">
    <reaction evidence="7">
        <text>succinate + ATP + CoA = succinyl-CoA + ADP + phosphate</text>
        <dbReference type="Rhea" id="RHEA:17661"/>
        <dbReference type="ChEBI" id="CHEBI:30031"/>
        <dbReference type="ChEBI" id="CHEBI:30616"/>
        <dbReference type="ChEBI" id="CHEBI:43474"/>
        <dbReference type="ChEBI" id="CHEBI:57287"/>
        <dbReference type="ChEBI" id="CHEBI:57292"/>
        <dbReference type="ChEBI" id="CHEBI:456216"/>
        <dbReference type="EC" id="6.2.1.5"/>
    </reaction>
</comment>
<evidence type="ECO:0000256" key="5">
    <source>
        <dbReference type="ARBA" id="ARBA00022741"/>
    </source>
</evidence>
<dbReference type="Gene3D" id="3.40.50.261">
    <property type="entry name" value="Succinyl-CoA synthetase domains"/>
    <property type="match status" value="1"/>
</dbReference>
<dbReference type="InterPro" id="IPR013815">
    <property type="entry name" value="ATP_grasp_subdomain_1"/>
</dbReference>
<feature type="binding site" evidence="7">
    <location>
        <begin position="368"/>
        <end position="370"/>
    </location>
    <ligand>
        <name>substrate</name>
        <note>ligand shared with subunit alpha</note>
    </ligand>
</feature>
<dbReference type="FunFam" id="3.30.470.20:FF:000002">
    <property type="entry name" value="Succinate--CoA ligase [ADP-forming] subunit beta"/>
    <property type="match status" value="1"/>
</dbReference>
<dbReference type="PROSITE" id="PS01217">
    <property type="entry name" value="SUCCINYL_COA_LIG_3"/>
    <property type="match status" value="1"/>
</dbReference>
<dbReference type="FunFam" id="3.40.50.261:FF:000001">
    <property type="entry name" value="Succinate--CoA ligase [ADP-forming] subunit beta"/>
    <property type="match status" value="1"/>
</dbReference>
<dbReference type="STRING" id="1890364.A0A2P6NE57"/>
<dbReference type="InParanoid" id="A0A2P6NE57"/>
<dbReference type="Proteomes" id="UP000241769">
    <property type="component" value="Unassembled WGS sequence"/>
</dbReference>
<feature type="binding site" evidence="7">
    <location>
        <position position="311"/>
    </location>
    <ligand>
        <name>substrate</name>
        <note>ligand shared with subunit alpha</note>
    </ligand>
</feature>
<comment type="subunit">
    <text evidence="7 8">Heterodimer of an alpha and a beta subunit.</text>
</comment>
<dbReference type="Gene3D" id="3.30.1490.20">
    <property type="entry name" value="ATP-grasp fold, A domain"/>
    <property type="match status" value="1"/>
</dbReference>
<dbReference type="AlphaFoldDB" id="A0A2P6NE57"/>
<dbReference type="InterPro" id="IPR016102">
    <property type="entry name" value="Succinyl-CoA_synth-like"/>
</dbReference>
<dbReference type="Gene3D" id="3.30.470.20">
    <property type="entry name" value="ATP-grasp fold, B domain"/>
    <property type="match status" value="1"/>
</dbReference>
<feature type="binding site" evidence="7">
    <location>
        <position position="153"/>
    </location>
    <ligand>
        <name>ATP</name>
        <dbReference type="ChEBI" id="CHEBI:30616"/>
    </ligand>
</feature>
<comment type="function">
    <text evidence="7">Succinyl-CoA synthetase functions in the citric acid cycle (TCA), coupling the hydrolysis of succinyl-CoA to the synthesis of ATP and thus represents the only step of substrate-level phosphorylation in the TCA. The beta subunit provides nucleotide specificity of the enzyme and binds the substrate succinate, while the binding sites for coenzyme A and phosphate are found in the alpha subunit.</text>
</comment>
<keyword evidence="6 7" id="KW-0460">Magnesium</keyword>
<evidence type="ECO:0000256" key="1">
    <source>
        <dbReference type="ARBA" id="ARBA00005064"/>
    </source>
</evidence>
<dbReference type="UniPathway" id="UPA00223">
    <property type="reaction ID" value="UER00999"/>
</dbReference>
<accession>A0A2P6NE57</accession>
<evidence type="ECO:0000256" key="3">
    <source>
        <dbReference type="ARBA" id="ARBA00022598"/>
    </source>
</evidence>
<comment type="pathway">
    <text evidence="1 7">Carbohydrate metabolism; tricarboxylic acid cycle; succinate from succinyl-CoA (ligase route): step 1/1.</text>
</comment>
<dbReference type="NCBIfam" id="TIGR01016">
    <property type="entry name" value="sucCoAbeta"/>
    <property type="match status" value="1"/>
</dbReference>
<dbReference type="GO" id="GO:0004775">
    <property type="term" value="F:succinate-CoA ligase (ADP-forming) activity"/>
    <property type="evidence" value="ECO:0007669"/>
    <property type="project" value="UniProtKB-UniRule"/>
</dbReference>
<protein>
    <recommendedName>
        <fullName evidence="7">Succinate--CoA ligase [ADP-forming] subunit beta, mitochondrial</fullName>
        <ecNumber evidence="7">6.2.1.5</ecNumber>
    </recommendedName>
    <alternativeName>
        <fullName evidence="7">Succinyl-CoA synthetase beta chain</fullName>
        <shortName evidence="7">SCS-beta</shortName>
    </alternativeName>
</protein>
<proteinExistence type="inferred from homology"/>
<evidence type="ECO:0000256" key="8">
    <source>
        <dbReference type="RuleBase" id="RU361258"/>
    </source>
</evidence>
<dbReference type="InterPro" id="IPR013650">
    <property type="entry name" value="ATP-grasp_succ-CoA_synth-type"/>
</dbReference>
<keyword evidence="12" id="KW-1185">Reference proteome</keyword>
<dbReference type="PANTHER" id="PTHR11815:SF10">
    <property type="entry name" value="SUCCINATE--COA LIGASE [GDP-FORMING] SUBUNIT BETA, MITOCHONDRIAL"/>
    <property type="match status" value="1"/>
</dbReference>
<feature type="binding site" evidence="7">
    <location>
        <position position="260"/>
    </location>
    <ligand>
        <name>Mg(2+)</name>
        <dbReference type="ChEBI" id="CHEBI:18420"/>
    </ligand>
</feature>
<evidence type="ECO:0000313" key="11">
    <source>
        <dbReference type="EMBL" id="PRP82248.1"/>
    </source>
</evidence>
<feature type="binding site" evidence="7">
    <location>
        <position position="70"/>
    </location>
    <ligand>
        <name>ATP</name>
        <dbReference type="ChEBI" id="CHEBI:30616"/>
    </ligand>
</feature>
<gene>
    <name evidence="11" type="ORF">PROFUN_06260</name>
</gene>
<dbReference type="GO" id="GO:0005524">
    <property type="term" value="F:ATP binding"/>
    <property type="evidence" value="ECO:0007669"/>
    <property type="project" value="UniProtKB-UniRule"/>
</dbReference>
<keyword evidence="3 7" id="KW-0436">Ligase</keyword>
<dbReference type="PIRSF" id="PIRSF001554">
    <property type="entry name" value="SucCS_beta"/>
    <property type="match status" value="1"/>
</dbReference>
<feature type="domain" description="ATP-citrate synthase/succinyl-CoA ligase C-terminal" evidence="9">
    <location>
        <begin position="309"/>
        <end position="426"/>
    </location>
</feature>
<dbReference type="FunCoup" id="A0A2P6NE57">
    <property type="interactions" value="541"/>
</dbReference>
<comment type="subcellular location">
    <subcellularLocation>
        <location evidence="7">Mitochondrion</location>
    </subcellularLocation>
</comment>
<evidence type="ECO:0000259" key="10">
    <source>
        <dbReference type="Pfam" id="PF08442"/>
    </source>
</evidence>